<dbReference type="InterPro" id="IPR015151">
    <property type="entry name" value="B-adaptin_app_sub_C"/>
</dbReference>
<evidence type="ECO:0000313" key="2">
    <source>
        <dbReference type="EMBL" id="GFH31900.1"/>
    </source>
</evidence>
<dbReference type="EMBL" id="BLLF01006050">
    <property type="protein sequence ID" value="GFH31900.1"/>
    <property type="molecule type" value="Genomic_DNA"/>
</dbReference>
<dbReference type="AlphaFoldDB" id="A0A6A0AG36"/>
<dbReference type="InterPro" id="IPR012295">
    <property type="entry name" value="TBP_dom_sf"/>
</dbReference>
<proteinExistence type="predicted"/>
<dbReference type="Proteomes" id="UP000485058">
    <property type="component" value="Unassembled WGS sequence"/>
</dbReference>
<feature type="non-terminal residue" evidence="2">
    <location>
        <position position="1"/>
    </location>
</feature>
<reference evidence="2 3" key="1">
    <citation type="submission" date="2020-02" db="EMBL/GenBank/DDBJ databases">
        <title>Draft genome sequence of Haematococcus lacustris strain NIES-144.</title>
        <authorList>
            <person name="Morimoto D."/>
            <person name="Nakagawa S."/>
            <person name="Yoshida T."/>
            <person name="Sawayama S."/>
        </authorList>
    </citation>
    <scope>NUCLEOTIDE SEQUENCE [LARGE SCALE GENOMIC DNA]</scope>
    <source>
        <strain evidence="2 3">NIES-144</strain>
    </source>
</reference>
<gene>
    <name evidence="2" type="ORF">HaLaN_31027</name>
</gene>
<feature type="domain" description="Beta-adaptin appendage C-terminal subdomain" evidence="1">
    <location>
        <begin position="1"/>
        <end position="57"/>
    </location>
</feature>
<evidence type="ECO:0000259" key="1">
    <source>
        <dbReference type="Pfam" id="PF09066"/>
    </source>
</evidence>
<dbReference type="GO" id="GO:0030131">
    <property type="term" value="C:clathrin adaptor complex"/>
    <property type="evidence" value="ECO:0007669"/>
    <property type="project" value="InterPro"/>
</dbReference>
<evidence type="ECO:0000313" key="3">
    <source>
        <dbReference type="Proteomes" id="UP000485058"/>
    </source>
</evidence>
<organism evidence="2 3">
    <name type="scientific">Haematococcus lacustris</name>
    <name type="common">Green alga</name>
    <name type="synonym">Haematococcus pluvialis</name>
    <dbReference type="NCBI Taxonomy" id="44745"/>
    <lineage>
        <taxon>Eukaryota</taxon>
        <taxon>Viridiplantae</taxon>
        <taxon>Chlorophyta</taxon>
        <taxon>core chlorophytes</taxon>
        <taxon>Chlorophyceae</taxon>
        <taxon>CS clade</taxon>
        <taxon>Chlamydomonadales</taxon>
        <taxon>Haematococcaceae</taxon>
        <taxon>Haematococcus</taxon>
    </lineage>
</organism>
<dbReference type="GO" id="GO:0006886">
    <property type="term" value="P:intracellular protein transport"/>
    <property type="evidence" value="ECO:0007669"/>
    <property type="project" value="InterPro"/>
</dbReference>
<keyword evidence="3" id="KW-1185">Reference proteome</keyword>
<sequence>MASGGQPPTYKYYFYGQDTSGSWLLVEMVVHTQQQSAEVVIKSDNPALVAPFHELWVMCLLGFGIGGN</sequence>
<dbReference type="Gene3D" id="3.30.310.10">
    <property type="entry name" value="TATA-Binding Protein"/>
    <property type="match status" value="1"/>
</dbReference>
<protein>
    <submittedName>
        <fullName evidence="2">Beta-adaptin A</fullName>
    </submittedName>
</protein>
<dbReference type="Pfam" id="PF09066">
    <property type="entry name" value="B2-adapt-app_C"/>
    <property type="match status" value="1"/>
</dbReference>
<name>A0A6A0AG36_HAELA</name>
<comment type="caution">
    <text evidence="2">The sequence shown here is derived from an EMBL/GenBank/DDBJ whole genome shotgun (WGS) entry which is preliminary data.</text>
</comment>
<accession>A0A6A0AG36</accession>
<dbReference type="GO" id="GO:0016192">
    <property type="term" value="P:vesicle-mediated transport"/>
    <property type="evidence" value="ECO:0007669"/>
    <property type="project" value="InterPro"/>
</dbReference>